<name>A0A0A8ZSX7_ARUDO</name>
<reference evidence="1" key="1">
    <citation type="submission" date="2014-09" db="EMBL/GenBank/DDBJ databases">
        <authorList>
            <person name="Magalhaes I.L.F."/>
            <person name="Oliveira U."/>
            <person name="Santos F.R."/>
            <person name="Vidigal T.H.D.A."/>
            <person name="Brescovit A.D."/>
            <person name="Santos A.J."/>
        </authorList>
    </citation>
    <scope>NUCLEOTIDE SEQUENCE</scope>
    <source>
        <tissue evidence="1">Shoot tissue taken approximately 20 cm above the soil surface</tissue>
    </source>
</reference>
<sequence>MLTTRYTERGLKGYAPGTSDLRHRALNLLLIYHL</sequence>
<dbReference type="EMBL" id="GBRH01258020">
    <property type="protein sequence ID" value="JAD39875.1"/>
    <property type="molecule type" value="Transcribed_RNA"/>
</dbReference>
<reference evidence="1" key="2">
    <citation type="journal article" date="2015" name="Data Brief">
        <title>Shoot transcriptome of the giant reed, Arundo donax.</title>
        <authorList>
            <person name="Barrero R.A."/>
            <person name="Guerrero F.D."/>
            <person name="Moolhuijzen P."/>
            <person name="Goolsby J.A."/>
            <person name="Tidwell J."/>
            <person name="Bellgard S.E."/>
            <person name="Bellgard M.I."/>
        </authorList>
    </citation>
    <scope>NUCLEOTIDE SEQUENCE</scope>
    <source>
        <tissue evidence="1">Shoot tissue taken approximately 20 cm above the soil surface</tissue>
    </source>
</reference>
<accession>A0A0A8ZSX7</accession>
<protein>
    <submittedName>
        <fullName evidence="1">Uncharacterized protein</fullName>
    </submittedName>
</protein>
<evidence type="ECO:0000313" key="1">
    <source>
        <dbReference type="EMBL" id="JAD39875.1"/>
    </source>
</evidence>
<proteinExistence type="predicted"/>
<organism evidence="1">
    <name type="scientific">Arundo donax</name>
    <name type="common">Giant reed</name>
    <name type="synonym">Donax arundinaceus</name>
    <dbReference type="NCBI Taxonomy" id="35708"/>
    <lineage>
        <taxon>Eukaryota</taxon>
        <taxon>Viridiplantae</taxon>
        <taxon>Streptophyta</taxon>
        <taxon>Embryophyta</taxon>
        <taxon>Tracheophyta</taxon>
        <taxon>Spermatophyta</taxon>
        <taxon>Magnoliopsida</taxon>
        <taxon>Liliopsida</taxon>
        <taxon>Poales</taxon>
        <taxon>Poaceae</taxon>
        <taxon>PACMAD clade</taxon>
        <taxon>Arundinoideae</taxon>
        <taxon>Arundineae</taxon>
        <taxon>Arundo</taxon>
    </lineage>
</organism>
<dbReference type="AlphaFoldDB" id="A0A0A8ZSX7"/>